<keyword evidence="1" id="KW-0812">Transmembrane</keyword>
<evidence type="ECO:0000313" key="2">
    <source>
        <dbReference type="EMBL" id="GAA6268936.1"/>
    </source>
</evidence>
<organism evidence="2 3">
    <name type="scientific">Enterocloster alcoholdehydrogenati</name>
    <dbReference type="NCBI Taxonomy" id="2547410"/>
    <lineage>
        <taxon>Bacteria</taxon>
        <taxon>Bacillati</taxon>
        <taxon>Bacillota</taxon>
        <taxon>Clostridia</taxon>
        <taxon>Lachnospirales</taxon>
        <taxon>Lachnospiraceae</taxon>
        <taxon>Enterocloster</taxon>
    </lineage>
</organism>
<feature type="transmembrane region" description="Helical" evidence="1">
    <location>
        <begin position="29"/>
        <end position="46"/>
    </location>
</feature>
<name>A0ABQ0AY66_9FIRM</name>
<dbReference type="Proteomes" id="UP001600894">
    <property type="component" value="Unassembled WGS sequence"/>
</dbReference>
<keyword evidence="3" id="KW-1185">Reference proteome</keyword>
<reference evidence="2 3" key="1">
    <citation type="submission" date="2024-04" db="EMBL/GenBank/DDBJ databases">
        <title>Defined microbial consortia suppress multidrug-resistant proinflammatory Enterobacteriaceae via ecological control.</title>
        <authorList>
            <person name="Furuichi M."/>
            <person name="Kawaguchi T."/>
            <person name="Pust M."/>
            <person name="Yasuma K."/>
            <person name="Plichta D."/>
            <person name="Hasegawa N."/>
            <person name="Ohya T."/>
            <person name="Bhattarai S."/>
            <person name="Sasajima S."/>
            <person name="Aoto Y."/>
            <person name="Tuganbaev T."/>
            <person name="Yaginuma M."/>
            <person name="Ueda M."/>
            <person name="Okahashi N."/>
            <person name="Amafuji K."/>
            <person name="Kiridooshi Y."/>
            <person name="Sugita K."/>
            <person name="Strazar M."/>
            <person name="Skelly A."/>
            <person name="Suda W."/>
            <person name="Hattori M."/>
            <person name="Nakamoto N."/>
            <person name="Caballero S."/>
            <person name="Norman J."/>
            <person name="Olle B."/>
            <person name="Tanoue T."/>
            <person name="Arita M."/>
            <person name="Bucci V."/>
            <person name="Atarashi K."/>
            <person name="Xavier R."/>
            <person name="Honda K."/>
        </authorList>
    </citation>
    <scope>NUCLEOTIDE SEQUENCE [LARGE SCALE GENOMIC DNA]</scope>
    <source>
        <strain evidence="3">f13</strain>
    </source>
</reference>
<sequence>MDILIAMCVGILAGRFFISGRVKRANERLSLLCTFVLIFAMGGKLGQQENFLKEFLALGGYSFLFFAIPTIFSIGFVYILTRRFMDRKKKRKGTEQ</sequence>
<protein>
    <recommendedName>
        <fullName evidence="4">DUF340 domain-containing protein</fullName>
    </recommendedName>
</protein>
<evidence type="ECO:0000256" key="1">
    <source>
        <dbReference type="SAM" id="Phobius"/>
    </source>
</evidence>
<keyword evidence="1" id="KW-1133">Transmembrane helix</keyword>
<evidence type="ECO:0000313" key="3">
    <source>
        <dbReference type="Proteomes" id="UP001600894"/>
    </source>
</evidence>
<proteinExistence type="predicted"/>
<gene>
    <name evidence="2" type="ORF">F130042H8_19960</name>
</gene>
<evidence type="ECO:0008006" key="4">
    <source>
        <dbReference type="Google" id="ProtNLM"/>
    </source>
</evidence>
<keyword evidence="1" id="KW-0472">Membrane</keyword>
<feature type="transmembrane region" description="Helical" evidence="1">
    <location>
        <begin position="58"/>
        <end position="81"/>
    </location>
</feature>
<dbReference type="RefSeq" id="WP_390469858.1">
    <property type="nucleotide sequence ID" value="NZ_BAABXL010000001.1"/>
</dbReference>
<accession>A0ABQ0AY66</accession>
<comment type="caution">
    <text evidence="2">The sequence shown here is derived from an EMBL/GenBank/DDBJ whole genome shotgun (WGS) entry which is preliminary data.</text>
</comment>
<dbReference type="EMBL" id="BAABXL010000001">
    <property type="protein sequence ID" value="GAA6268936.1"/>
    <property type="molecule type" value="Genomic_DNA"/>
</dbReference>